<dbReference type="Proteomes" id="UP000008204">
    <property type="component" value="Chromosome"/>
</dbReference>
<protein>
    <recommendedName>
        <fullName evidence="3">Host attachment protein</fullName>
    </recommendedName>
</protein>
<evidence type="ECO:0000313" key="1">
    <source>
        <dbReference type="EMBL" id="ACK65856.1"/>
    </source>
</evidence>
<sequence length="164" mass="18625">MNQAVVAVLDGTKARFFTLETAEFPEYQSSPNLVEHQCLTNTTKELAGKDLWANIKTGGNRGSRSQSHGYDDHRENHLNEFERSFAKEIESKIIALIQERDARQLLLVAEPQMLGFIRESLTPHLPKNVKLQELAKDLCKLKPLDIHEYLAHKNLIPARNVVAI</sequence>
<accession>B7JX07</accession>
<name>B7JX07_RIPO1</name>
<evidence type="ECO:0000313" key="2">
    <source>
        <dbReference type="Proteomes" id="UP000008204"/>
    </source>
</evidence>
<dbReference type="HOGENOM" id="CLU_1625053_0_0_3"/>
<dbReference type="EMBL" id="CP001287">
    <property type="protein sequence ID" value="ACK65856.1"/>
    <property type="molecule type" value="Genomic_DNA"/>
</dbReference>
<dbReference type="STRING" id="41431.PCC8801_1811"/>
<dbReference type="eggNOG" id="COG5622">
    <property type="taxonomic scope" value="Bacteria"/>
</dbReference>
<gene>
    <name evidence="1" type="ordered locus">PCC8801_1811</name>
</gene>
<dbReference type="OrthoDB" id="329419at2"/>
<dbReference type="Pfam" id="PF10116">
    <property type="entry name" value="Host_attach"/>
    <property type="match status" value="1"/>
</dbReference>
<proteinExistence type="predicted"/>
<reference evidence="2" key="1">
    <citation type="journal article" date="2011" name="MBio">
        <title>Novel metabolic attributes of the genus Cyanothece, comprising a group of unicellular nitrogen-fixing Cyanobacteria.</title>
        <authorList>
            <person name="Bandyopadhyay A."/>
            <person name="Elvitigala T."/>
            <person name="Welsh E."/>
            <person name="Stockel J."/>
            <person name="Liberton M."/>
            <person name="Min H."/>
            <person name="Sherman L.A."/>
            <person name="Pakrasi H.B."/>
        </authorList>
    </citation>
    <scope>NUCLEOTIDE SEQUENCE [LARGE SCALE GENOMIC DNA]</scope>
    <source>
        <strain evidence="2">PCC 8801</strain>
    </source>
</reference>
<keyword evidence="2" id="KW-1185">Reference proteome</keyword>
<dbReference type="AlphaFoldDB" id="B7JX07"/>
<dbReference type="RefSeq" id="WP_012595128.1">
    <property type="nucleotide sequence ID" value="NC_011726.1"/>
</dbReference>
<evidence type="ECO:0008006" key="3">
    <source>
        <dbReference type="Google" id="ProtNLM"/>
    </source>
</evidence>
<dbReference type="KEGG" id="cyp:PCC8801_1811"/>
<organism evidence="1 2">
    <name type="scientific">Rippkaea orientalis (strain PCC 8801 / RF-1)</name>
    <name type="common">Cyanothece sp. (strain PCC 8801)</name>
    <dbReference type="NCBI Taxonomy" id="41431"/>
    <lineage>
        <taxon>Bacteria</taxon>
        <taxon>Bacillati</taxon>
        <taxon>Cyanobacteriota</taxon>
        <taxon>Cyanophyceae</taxon>
        <taxon>Oscillatoriophycideae</taxon>
        <taxon>Chroococcales</taxon>
        <taxon>Aphanothecaceae</taxon>
        <taxon>Rippkaea</taxon>
        <taxon>Rippkaea orientalis</taxon>
    </lineage>
</organism>
<dbReference type="InterPro" id="IPR019291">
    <property type="entry name" value="Host_attachment_protein"/>
</dbReference>